<evidence type="ECO:0000256" key="1">
    <source>
        <dbReference type="SAM" id="MobiDB-lite"/>
    </source>
</evidence>
<proteinExistence type="predicted"/>
<name>A0AAN6W755_9PEZI</name>
<reference evidence="2" key="2">
    <citation type="submission" date="2023-05" db="EMBL/GenBank/DDBJ databases">
        <authorList>
            <consortium name="Lawrence Berkeley National Laboratory"/>
            <person name="Steindorff A."/>
            <person name="Hensen N."/>
            <person name="Bonometti L."/>
            <person name="Westerberg I."/>
            <person name="Brannstrom I.O."/>
            <person name="Guillou S."/>
            <person name="Cros-Aarteil S."/>
            <person name="Calhoun S."/>
            <person name="Haridas S."/>
            <person name="Kuo A."/>
            <person name="Mondo S."/>
            <person name="Pangilinan J."/>
            <person name="Riley R."/>
            <person name="Labutti K."/>
            <person name="Andreopoulos B."/>
            <person name="Lipzen A."/>
            <person name="Chen C."/>
            <person name="Yanf M."/>
            <person name="Daum C."/>
            <person name="Ng V."/>
            <person name="Clum A."/>
            <person name="Ohm R."/>
            <person name="Martin F."/>
            <person name="Silar P."/>
            <person name="Natvig D."/>
            <person name="Lalanne C."/>
            <person name="Gautier V."/>
            <person name="Ament-Velasquez S.L."/>
            <person name="Kruys A."/>
            <person name="Hutchinson M.I."/>
            <person name="Powell A.J."/>
            <person name="Barry K."/>
            <person name="Miller A.N."/>
            <person name="Grigoriev I.V."/>
            <person name="Debuchy R."/>
            <person name="Gladieux P."/>
            <person name="Thoren M.H."/>
            <person name="Johannesson H."/>
        </authorList>
    </citation>
    <scope>NUCLEOTIDE SEQUENCE</scope>
    <source>
        <strain evidence="2">CBS 892.96</strain>
    </source>
</reference>
<feature type="compositionally biased region" description="Polar residues" evidence="1">
    <location>
        <begin position="217"/>
        <end position="235"/>
    </location>
</feature>
<organism evidence="2 3">
    <name type="scientific">Triangularia setosa</name>
    <dbReference type="NCBI Taxonomy" id="2587417"/>
    <lineage>
        <taxon>Eukaryota</taxon>
        <taxon>Fungi</taxon>
        <taxon>Dikarya</taxon>
        <taxon>Ascomycota</taxon>
        <taxon>Pezizomycotina</taxon>
        <taxon>Sordariomycetes</taxon>
        <taxon>Sordariomycetidae</taxon>
        <taxon>Sordariales</taxon>
        <taxon>Podosporaceae</taxon>
        <taxon>Triangularia</taxon>
    </lineage>
</organism>
<evidence type="ECO:0000313" key="3">
    <source>
        <dbReference type="Proteomes" id="UP001302321"/>
    </source>
</evidence>
<comment type="caution">
    <text evidence="2">The sequence shown here is derived from an EMBL/GenBank/DDBJ whole genome shotgun (WGS) entry which is preliminary data.</text>
</comment>
<feature type="region of interest" description="Disordered" evidence="1">
    <location>
        <begin position="152"/>
        <end position="235"/>
    </location>
</feature>
<evidence type="ECO:0000313" key="2">
    <source>
        <dbReference type="EMBL" id="KAK4176300.1"/>
    </source>
</evidence>
<reference evidence="2" key="1">
    <citation type="journal article" date="2023" name="Mol. Phylogenet. Evol.">
        <title>Genome-scale phylogeny and comparative genomics of the fungal order Sordariales.</title>
        <authorList>
            <person name="Hensen N."/>
            <person name="Bonometti L."/>
            <person name="Westerberg I."/>
            <person name="Brannstrom I.O."/>
            <person name="Guillou S."/>
            <person name="Cros-Aarteil S."/>
            <person name="Calhoun S."/>
            <person name="Haridas S."/>
            <person name="Kuo A."/>
            <person name="Mondo S."/>
            <person name="Pangilinan J."/>
            <person name="Riley R."/>
            <person name="LaButti K."/>
            <person name="Andreopoulos B."/>
            <person name="Lipzen A."/>
            <person name="Chen C."/>
            <person name="Yan M."/>
            <person name="Daum C."/>
            <person name="Ng V."/>
            <person name="Clum A."/>
            <person name="Steindorff A."/>
            <person name="Ohm R.A."/>
            <person name="Martin F."/>
            <person name="Silar P."/>
            <person name="Natvig D.O."/>
            <person name="Lalanne C."/>
            <person name="Gautier V."/>
            <person name="Ament-Velasquez S.L."/>
            <person name="Kruys A."/>
            <person name="Hutchinson M.I."/>
            <person name="Powell A.J."/>
            <person name="Barry K."/>
            <person name="Miller A.N."/>
            <person name="Grigoriev I.V."/>
            <person name="Debuchy R."/>
            <person name="Gladieux P."/>
            <person name="Hiltunen Thoren M."/>
            <person name="Johannesson H."/>
        </authorList>
    </citation>
    <scope>NUCLEOTIDE SEQUENCE</scope>
    <source>
        <strain evidence="2">CBS 892.96</strain>
    </source>
</reference>
<dbReference type="AlphaFoldDB" id="A0AAN6W755"/>
<dbReference type="EMBL" id="MU866202">
    <property type="protein sequence ID" value="KAK4176300.1"/>
    <property type="molecule type" value="Genomic_DNA"/>
</dbReference>
<sequence>MVRPEIEILVHIAAPARATDDKRYRTLAAAYLDFEPVVCTEILSRPPRHSVGDTQPSEREFVEYGFDQPPQSSQAFGGIESPILSFRSAEHNFNSPGLQPVVEPEHGISEMQISWQAPPSEVPDSMPDNNVLYDEICTPSRRLDFFTSSLDSQHLDSSPLAQRRSQRLAGNSQSGSQLRSQLRRSPRRRNFQEVARAPEPSLIQSSLPQPGPAHPSISHSTPPCGQPHGQASSRSWARLSGSLYQELPRLPPSDAANKVIPQSPDIYARKGLSTQPSQPSTGELIEETTLYSSNPSQKLVPCSQEPPVLARADSEPVAKRRRIAADPEPSQPLTRCTSDIGPRRQPPVEIISNKPTAYYKSKLTIYAPSPPTAQTELGPEDVISPVLAKLATELDLPTRFNPQSQTRGLRPFERGYWLVDTISWPPDLKKSAWIFLTDYIEKGIAGWGTSCSRDRDYSWIKLWCWGCVVGHMHLLLYVASRRQVKNTGMKWFGGDGGAVVVMGPR</sequence>
<dbReference type="Proteomes" id="UP001302321">
    <property type="component" value="Unassembled WGS sequence"/>
</dbReference>
<accession>A0AAN6W755</accession>
<gene>
    <name evidence="2" type="ORF">QBC36DRAFT_329608</name>
</gene>
<protein>
    <submittedName>
        <fullName evidence="2">Uncharacterized protein</fullName>
    </submittedName>
</protein>
<feature type="region of interest" description="Disordered" evidence="1">
    <location>
        <begin position="292"/>
        <end position="348"/>
    </location>
</feature>
<keyword evidence="3" id="KW-1185">Reference proteome</keyword>